<dbReference type="AlphaFoldDB" id="A0A225MEJ2"/>
<evidence type="ECO:0000256" key="1">
    <source>
        <dbReference type="SAM" id="Phobius"/>
    </source>
</evidence>
<sequence>MGYGMRNSKISGVLPYLIVLLAAIFFYYKTTQFDFEAPDGRLGPDAWPRIVLGLLALVCVYEIVRRVFFNAAKTLQSDTPHSTEATPSYDSLTSDEEDEPSYPWLLSLGIAMTIGYVALLETLGFFLCTALYLAGFIVLGGYRRIGVTLAVSLLGSFVFMFIFMKVVYVSLPLGTGPFSYVSLLLIRLMGIH</sequence>
<accession>A0A225MEJ2</accession>
<dbReference type="Pfam" id="PF07331">
    <property type="entry name" value="TctB"/>
    <property type="match status" value="1"/>
</dbReference>
<evidence type="ECO:0000313" key="3">
    <source>
        <dbReference type="EMBL" id="OWT59242.1"/>
    </source>
</evidence>
<evidence type="ECO:0000313" key="4">
    <source>
        <dbReference type="Proteomes" id="UP000214603"/>
    </source>
</evidence>
<gene>
    <name evidence="3" type="ORF">CEY11_13775</name>
</gene>
<dbReference type="Proteomes" id="UP000214603">
    <property type="component" value="Unassembled WGS sequence"/>
</dbReference>
<feature type="transmembrane region" description="Helical" evidence="1">
    <location>
        <begin position="46"/>
        <end position="64"/>
    </location>
</feature>
<feature type="domain" description="DUF1468" evidence="2">
    <location>
        <begin position="17"/>
        <end position="172"/>
    </location>
</feature>
<organism evidence="3 4">
    <name type="scientific">Candidimonas nitroreducens</name>
    <dbReference type="NCBI Taxonomy" id="683354"/>
    <lineage>
        <taxon>Bacteria</taxon>
        <taxon>Pseudomonadati</taxon>
        <taxon>Pseudomonadota</taxon>
        <taxon>Betaproteobacteria</taxon>
        <taxon>Burkholderiales</taxon>
        <taxon>Alcaligenaceae</taxon>
        <taxon>Candidimonas</taxon>
    </lineage>
</organism>
<dbReference type="EMBL" id="NJIH01000007">
    <property type="protein sequence ID" value="OWT59242.1"/>
    <property type="molecule type" value="Genomic_DNA"/>
</dbReference>
<proteinExistence type="predicted"/>
<comment type="caution">
    <text evidence="3">The sequence shown here is derived from an EMBL/GenBank/DDBJ whole genome shotgun (WGS) entry which is preliminary data.</text>
</comment>
<keyword evidence="1" id="KW-1133">Transmembrane helix</keyword>
<feature type="transmembrane region" description="Helical" evidence="1">
    <location>
        <begin position="101"/>
        <end position="118"/>
    </location>
</feature>
<name>A0A225MEJ2_9BURK</name>
<feature type="transmembrane region" description="Helical" evidence="1">
    <location>
        <begin position="124"/>
        <end position="142"/>
    </location>
</feature>
<keyword evidence="1" id="KW-0812">Transmembrane</keyword>
<feature type="transmembrane region" description="Helical" evidence="1">
    <location>
        <begin position="149"/>
        <end position="168"/>
    </location>
</feature>
<dbReference type="InterPro" id="IPR009936">
    <property type="entry name" value="DUF1468"/>
</dbReference>
<reference evidence="4" key="1">
    <citation type="submission" date="2017-06" db="EMBL/GenBank/DDBJ databases">
        <title>Herbaspirillum phytohormonus sp. nov., isolated from the root nodule of Robinia pseudoacacia in lead-zinc mine.</title>
        <authorList>
            <person name="Fan M."/>
            <person name="Lin Y."/>
        </authorList>
    </citation>
    <scope>NUCLEOTIDE SEQUENCE [LARGE SCALE GENOMIC DNA]</scope>
    <source>
        <strain evidence="4">SC-089</strain>
    </source>
</reference>
<feature type="transmembrane region" description="Helical" evidence="1">
    <location>
        <begin position="12"/>
        <end position="30"/>
    </location>
</feature>
<keyword evidence="1" id="KW-0472">Membrane</keyword>
<evidence type="ECO:0000259" key="2">
    <source>
        <dbReference type="Pfam" id="PF07331"/>
    </source>
</evidence>
<keyword evidence="4" id="KW-1185">Reference proteome</keyword>
<protein>
    <recommendedName>
        <fullName evidence="2">DUF1468 domain-containing protein</fullName>
    </recommendedName>
</protein>